<dbReference type="PANTHER" id="PTHR43861:SF6">
    <property type="entry name" value="METHYLTRANSFERASE TYPE 11"/>
    <property type="match status" value="1"/>
</dbReference>
<dbReference type="GO" id="GO:0008757">
    <property type="term" value="F:S-adenosylmethionine-dependent methyltransferase activity"/>
    <property type="evidence" value="ECO:0007669"/>
    <property type="project" value="InterPro"/>
</dbReference>
<organism evidence="2 3">
    <name type="scientific">Pseudogymnoascus destructans (strain ATCC MYA-4855 / 20631-21)</name>
    <name type="common">Bat white-nose syndrome fungus</name>
    <name type="synonym">Geomyces destructans</name>
    <dbReference type="NCBI Taxonomy" id="658429"/>
    <lineage>
        <taxon>Eukaryota</taxon>
        <taxon>Fungi</taxon>
        <taxon>Dikarya</taxon>
        <taxon>Ascomycota</taxon>
        <taxon>Pezizomycotina</taxon>
        <taxon>Leotiomycetes</taxon>
        <taxon>Thelebolales</taxon>
        <taxon>Thelebolaceae</taxon>
        <taxon>Pseudogymnoascus</taxon>
    </lineage>
</organism>
<evidence type="ECO:0000313" key="2">
    <source>
        <dbReference type="EMBL" id="ELR03136.1"/>
    </source>
</evidence>
<gene>
    <name evidence="2" type="ORF">GMDG_08885</name>
</gene>
<dbReference type="EMBL" id="GL574544">
    <property type="protein sequence ID" value="ELR03136.1"/>
    <property type="molecule type" value="Genomic_DNA"/>
</dbReference>
<protein>
    <recommendedName>
        <fullName evidence="1">Methyltransferase type 11 domain-containing protein</fullName>
    </recommendedName>
</protein>
<dbReference type="CDD" id="cd02440">
    <property type="entry name" value="AdoMet_MTases"/>
    <property type="match status" value="1"/>
</dbReference>
<feature type="domain" description="Methyltransferase type 11" evidence="1">
    <location>
        <begin position="2"/>
        <end position="83"/>
    </location>
</feature>
<name>L8FTW6_PSED2</name>
<proteinExistence type="predicted"/>
<feature type="non-terminal residue" evidence="2">
    <location>
        <position position="183"/>
    </location>
</feature>
<dbReference type="Gene3D" id="3.40.50.150">
    <property type="entry name" value="Vaccinia Virus protein VP39"/>
    <property type="match status" value="1"/>
</dbReference>
<dbReference type="InterPro" id="IPR029063">
    <property type="entry name" value="SAM-dependent_MTases_sf"/>
</dbReference>
<evidence type="ECO:0000259" key="1">
    <source>
        <dbReference type="Pfam" id="PF08241"/>
    </source>
</evidence>
<evidence type="ECO:0000313" key="3">
    <source>
        <dbReference type="Proteomes" id="UP000011064"/>
    </source>
</evidence>
<accession>L8FTW6</accession>
<dbReference type="STRING" id="658429.L8FTW6"/>
<dbReference type="AlphaFoldDB" id="L8FTW6"/>
<reference evidence="3" key="1">
    <citation type="submission" date="2010-09" db="EMBL/GenBank/DDBJ databases">
        <title>The genome sequence of Geomyces destructans 20631-21.</title>
        <authorList>
            <consortium name="The Broad Institute Genome Sequencing Platform"/>
            <person name="Cuomo C.A."/>
            <person name="Blehert D.S."/>
            <person name="Lorch J.M."/>
            <person name="Young S.K."/>
            <person name="Zeng Q."/>
            <person name="Gargeya S."/>
            <person name="Fitzgerald M."/>
            <person name="Haas B."/>
            <person name="Abouelleil A."/>
            <person name="Alvarado L."/>
            <person name="Arachchi H.M."/>
            <person name="Berlin A."/>
            <person name="Brown A."/>
            <person name="Chapman S.B."/>
            <person name="Chen Z."/>
            <person name="Dunbar C."/>
            <person name="Freedman E."/>
            <person name="Gearin G."/>
            <person name="Gellesch M."/>
            <person name="Goldberg J."/>
            <person name="Griggs A."/>
            <person name="Gujja S."/>
            <person name="Heiman D."/>
            <person name="Howarth C."/>
            <person name="Larson L."/>
            <person name="Lui A."/>
            <person name="MacDonald P.J.P."/>
            <person name="Montmayeur A."/>
            <person name="Murphy C."/>
            <person name="Neiman D."/>
            <person name="Pearson M."/>
            <person name="Priest M."/>
            <person name="Roberts A."/>
            <person name="Saif S."/>
            <person name="Shea T."/>
            <person name="Shenoy N."/>
            <person name="Sisk P."/>
            <person name="Stolte C."/>
            <person name="Sykes S."/>
            <person name="Wortman J."/>
            <person name="Nusbaum C."/>
            <person name="Birren B."/>
        </authorList>
    </citation>
    <scope>NUCLEOTIDE SEQUENCE [LARGE SCALE GENOMIC DNA]</scope>
    <source>
        <strain evidence="3">ATCC MYA-4855 / 20631-21</strain>
    </source>
</reference>
<dbReference type="SUPFAM" id="SSF53335">
    <property type="entry name" value="S-adenosyl-L-methionine-dependent methyltransferases"/>
    <property type="match status" value="1"/>
</dbReference>
<dbReference type="VEuPathDB" id="FungiDB:GMDG_08885"/>
<dbReference type="HOGENOM" id="CLU_1478496_0_0_1"/>
<dbReference type="InterPro" id="IPR013216">
    <property type="entry name" value="Methyltransf_11"/>
</dbReference>
<dbReference type="PANTHER" id="PTHR43861">
    <property type="entry name" value="TRANS-ACONITATE 2-METHYLTRANSFERASE-RELATED"/>
    <property type="match status" value="1"/>
</dbReference>
<dbReference type="Pfam" id="PF08241">
    <property type="entry name" value="Methyltransf_11"/>
    <property type="match status" value="1"/>
</dbReference>
<dbReference type="Proteomes" id="UP000011064">
    <property type="component" value="Unassembled WGS sequence"/>
</dbReference>
<sequence>MACGVGYGAKLLAEAGHRVVAVDRSDEAIDYACEHYAHERVQYVCAEAGAEAIGGANFDAVVCLETLEHLEDPQPLLQEFCRAAPILIASVPNEDQFPHRGMIAFHHRHYRPHEFKALIEGAGFVIRSWYGQEGGESELEPDLMGRTIMVIAERGEPDAVVAAPVVPSHRKPDGPKRVVLVGL</sequence>
<dbReference type="InParanoid" id="L8FTW6"/>
<keyword evidence="3" id="KW-1185">Reference proteome</keyword>